<comment type="similarity">
    <text evidence="1">Belongs to the ETF beta-subunit/FixA family.</text>
</comment>
<dbReference type="InterPro" id="IPR012255">
    <property type="entry name" value="ETF_b"/>
</dbReference>
<accession>A0ABM9HHA9</accession>
<dbReference type="EMBL" id="OX336137">
    <property type="protein sequence ID" value="CAI2719729.1"/>
    <property type="molecule type" value="Genomic_DNA"/>
</dbReference>
<keyword evidence="2" id="KW-0813">Transport</keyword>
<dbReference type="SMART" id="SM00893">
    <property type="entry name" value="ETF"/>
    <property type="match status" value="1"/>
</dbReference>
<protein>
    <submittedName>
        <fullName evidence="4">Electron transfer flavoprotein, beta subunit</fullName>
    </submittedName>
</protein>
<dbReference type="Proteomes" id="UP001157733">
    <property type="component" value="Chromosome"/>
</dbReference>
<sequence length="264" mass="27804">MALNILVCVKQVIDTGAAIEIKDGAVQIEGLPRVLNPYDEFAVEEAVRMKEADGESTVTLISMGPEKFKDTLRKGLAMGADKAVHLLDPAFEGLDSLGVAQVLAAGIRTLDYDLILCGRQAVDDDMAQVGPALAVLLGLPFISVITKLNVGGDGKSAEVTRQIEGGSELIETPLPAVLTCQKGLNEPRLPSLKGIMAAKKKEIAVLDAAAIGFDAASQGATANRITQVDLAKPPARKKGVMLEGSAEEISAQLIQILRDEIKVV</sequence>
<evidence type="ECO:0000256" key="2">
    <source>
        <dbReference type="ARBA" id="ARBA00022982"/>
    </source>
</evidence>
<name>A0ABM9HHA9_9BACT</name>
<evidence type="ECO:0000259" key="3">
    <source>
        <dbReference type="SMART" id="SM00893"/>
    </source>
</evidence>
<reference evidence="4 5" key="1">
    <citation type="submission" date="2022-09" db="EMBL/GenBank/DDBJ databases">
        <authorList>
            <person name="Kop L."/>
        </authorList>
    </citation>
    <scope>NUCLEOTIDE SEQUENCE [LARGE SCALE GENOMIC DNA]</scope>
    <source>
        <strain evidence="4 5">347</strain>
    </source>
</reference>
<evidence type="ECO:0000256" key="1">
    <source>
        <dbReference type="ARBA" id="ARBA00007557"/>
    </source>
</evidence>
<gene>
    <name evidence="4" type="ORF">NSPWAT_2873</name>
</gene>
<dbReference type="CDD" id="cd01714">
    <property type="entry name" value="ETF_beta"/>
    <property type="match status" value="1"/>
</dbReference>
<evidence type="ECO:0000313" key="5">
    <source>
        <dbReference type="Proteomes" id="UP001157733"/>
    </source>
</evidence>
<dbReference type="Gene3D" id="3.40.50.620">
    <property type="entry name" value="HUPs"/>
    <property type="match status" value="1"/>
</dbReference>
<keyword evidence="5" id="KW-1185">Reference proteome</keyword>
<dbReference type="PROSITE" id="PS01065">
    <property type="entry name" value="ETF_BETA"/>
    <property type="match status" value="1"/>
</dbReference>
<feature type="domain" description="Electron transfer flavoprotein alpha/beta-subunit N-terminal" evidence="3">
    <location>
        <begin position="23"/>
        <end position="215"/>
    </location>
</feature>
<dbReference type="InterPro" id="IPR014730">
    <property type="entry name" value="ETF_a/b_N"/>
</dbReference>
<dbReference type="InterPro" id="IPR000049">
    <property type="entry name" value="ET-Flavoprotein_bsu_CS"/>
</dbReference>
<dbReference type="PANTHER" id="PTHR21294">
    <property type="entry name" value="ELECTRON TRANSFER FLAVOPROTEIN BETA-SUBUNIT"/>
    <property type="match status" value="1"/>
</dbReference>
<dbReference type="InterPro" id="IPR014729">
    <property type="entry name" value="Rossmann-like_a/b/a_fold"/>
</dbReference>
<dbReference type="Pfam" id="PF01012">
    <property type="entry name" value="ETF"/>
    <property type="match status" value="1"/>
</dbReference>
<dbReference type="RefSeq" id="WP_282012540.1">
    <property type="nucleotide sequence ID" value="NZ_OX336137.1"/>
</dbReference>
<dbReference type="InterPro" id="IPR033948">
    <property type="entry name" value="ETF_beta_N"/>
</dbReference>
<dbReference type="PIRSF" id="PIRSF000090">
    <property type="entry name" value="Beta-ETF"/>
    <property type="match status" value="1"/>
</dbReference>
<evidence type="ECO:0000313" key="4">
    <source>
        <dbReference type="EMBL" id="CAI2719729.1"/>
    </source>
</evidence>
<dbReference type="SUPFAM" id="SSF52402">
    <property type="entry name" value="Adenine nucleotide alpha hydrolases-like"/>
    <property type="match status" value="1"/>
</dbReference>
<keyword evidence="2" id="KW-0249">Electron transport</keyword>
<organism evidence="4 5">
    <name type="scientific">Nitrospina watsonii</name>
    <dbReference type="NCBI Taxonomy" id="1323948"/>
    <lineage>
        <taxon>Bacteria</taxon>
        <taxon>Pseudomonadati</taxon>
        <taxon>Nitrospinota/Tectimicrobiota group</taxon>
        <taxon>Nitrospinota</taxon>
        <taxon>Nitrospinia</taxon>
        <taxon>Nitrospinales</taxon>
        <taxon>Nitrospinaceae</taxon>
        <taxon>Nitrospina</taxon>
    </lineage>
</organism>
<proteinExistence type="inferred from homology"/>